<proteinExistence type="predicted"/>
<dbReference type="PROSITE" id="PS50181">
    <property type="entry name" value="FBOX"/>
    <property type="match status" value="1"/>
</dbReference>
<dbReference type="Pfam" id="PF00646">
    <property type="entry name" value="F-box"/>
    <property type="match status" value="1"/>
</dbReference>
<dbReference type="OrthoDB" id="1112282at2759"/>
<dbReference type="PANTHER" id="PTHR31111:SF78">
    <property type="entry name" value="F-BOX ASSOCIATED UBIQUITINATION EFFECTOR FAMILY PROTEIN"/>
    <property type="match status" value="1"/>
</dbReference>
<dbReference type="Pfam" id="PF08268">
    <property type="entry name" value="FBA_3"/>
    <property type="match status" value="1"/>
</dbReference>
<organism evidence="2 3">
    <name type="scientific">Arabidopsis suecica</name>
    <name type="common">Swedish thale-cress</name>
    <name type="synonym">Cardaminopsis suecica</name>
    <dbReference type="NCBI Taxonomy" id="45249"/>
    <lineage>
        <taxon>Eukaryota</taxon>
        <taxon>Viridiplantae</taxon>
        <taxon>Streptophyta</taxon>
        <taxon>Embryophyta</taxon>
        <taxon>Tracheophyta</taxon>
        <taxon>Spermatophyta</taxon>
        <taxon>Magnoliopsida</taxon>
        <taxon>eudicotyledons</taxon>
        <taxon>Gunneridae</taxon>
        <taxon>Pentapetalae</taxon>
        <taxon>rosids</taxon>
        <taxon>malvids</taxon>
        <taxon>Brassicales</taxon>
        <taxon>Brassicaceae</taxon>
        <taxon>Camelineae</taxon>
        <taxon>Arabidopsis</taxon>
    </lineage>
</organism>
<comment type="caution">
    <text evidence="2">The sequence shown here is derived from an EMBL/GenBank/DDBJ whole genome shotgun (WGS) entry which is preliminary data.</text>
</comment>
<dbReference type="SMART" id="SM00256">
    <property type="entry name" value="FBOX"/>
    <property type="match status" value="1"/>
</dbReference>
<dbReference type="EMBL" id="JAEFBJ010000011">
    <property type="protein sequence ID" value="KAG7554971.1"/>
    <property type="molecule type" value="Genomic_DNA"/>
</dbReference>
<name>A0A8T1Z8Q2_ARASU</name>
<dbReference type="AlphaFoldDB" id="A0A8T1Z8Q2"/>
<dbReference type="InterPro" id="IPR017451">
    <property type="entry name" value="F-box-assoc_interact_dom"/>
</dbReference>
<dbReference type="PANTHER" id="PTHR31111">
    <property type="entry name" value="BNAA05G37150D PROTEIN-RELATED"/>
    <property type="match status" value="1"/>
</dbReference>
<dbReference type="InterPro" id="IPR013187">
    <property type="entry name" value="F-box-assoc_dom_typ3"/>
</dbReference>
<reference evidence="2 3" key="1">
    <citation type="submission" date="2020-12" db="EMBL/GenBank/DDBJ databases">
        <title>Concerted genomic and epigenomic changes stabilize Arabidopsis allopolyploids.</title>
        <authorList>
            <person name="Chen Z."/>
        </authorList>
    </citation>
    <scope>NUCLEOTIDE SEQUENCE [LARGE SCALE GENOMIC DNA]</scope>
    <source>
        <strain evidence="2">As9502</strain>
        <tissue evidence="2">Leaf</tissue>
    </source>
</reference>
<evidence type="ECO:0000313" key="2">
    <source>
        <dbReference type="EMBL" id="KAG7554971.1"/>
    </source>
</evidence>
<evidence type="ECO:0000259" key="1">
    <source>
        <dbReference type="PROSITE" id="PS50181"/>
    </source>
</evidence>
<dbReference type="Proteomes" id="UP000694251">
    <property type="component" value="Chromosome 11"/>
</dbReference>
<evidence type="ECO:0000313" key="3">
    <source>
        <dbReference type="Proteomes" id="UP000694251"/>
    </source>
</evidence>
<sequence length="405" mass="46089">MKRVVKNKENNAQIREDDSSCYLPQYLIEEILANLPAKSLVKLIVVSKLWSSIIRSKYFIDLYLKRSVTRPCFLFTFHHGNRRFFHSISQEAAASSYTTTSRLPLSLDARISLSLDARISPLSYDVCPPVHGLICCQDLEKVVISNPSTGQFLVLPKLKTKRSKISKFFGYDPIEDEYKVLCMTVLQVPYNYSPFVSEEHQVFTLGRAQKKKEATWRMIKCNLPHCPATQGICINGVVYYGAWSFNSKSKGSLIVAFDVRLEEFTLVKLPDRVDIYCSYDSELVNYQRKVALANQSYIHNGKFELWVLEDVDKQEWSKISAVVPSWNDLVGLSLYCRGAIKSFYCRGAISSGEYIFAPTVSDDSFFIISYDPKEDIGRRVEIEGIGAGSNCVTSFLDYVECPIFL</sequence>
<feature type="domain" description="F-box" evidence="1">
    <location>
        <begin position="17"/>
        <end position="62"/>
    </location>
</feature>
<gene>
    <name evidence="2" type="ORF">ISN44_As11g011670</name>
</gene>
<protein>
    <submittedName>
        <fullName evidence="2">F-box domain</fullName>
    </submittedName>
</protein>
<keyword evidence="3" id="KW-1185">Reference proteome</keyword>
<accession>A0A8T1Z8Q2</accession>
<dbReference type="InterPro" id="IPR001810">
    <property type="entry name" value="F-box_dom"/>
</dbReference>
<dbReference type="NCBIfam" id="TIGR01640">
    <property type="entry name" value="F_box_assoc_1"/>
    <property type="match status" value="1"/>
</dbReference>